<dbReference type="InterPro" id="IPR050510">
    <property type="entry name" value="Cation_transp_ATPase_P-type"/>
</dbReference>
<feature type="transmembrane region" description="Helical" evidence="12">
    <location>
        <begin position="881"/>
        <end position="900"/>
    </location>
</feature>
<dbReference type="Gene3D" id="2.70.150.10">
    <property type="entry name" value="Calcium-transporting ATPase, cytoplasmic transduction domain A"/>
    <property type="match status" value="1"/>
</dbReference>
<dbReference type="SFLD" id="SFLDF00027">
    <property type="entry name" value="p-type_atpase"/>
    <property type="match status" value="1"/>
</dbReference>
<dbReference type="PANTHER" id="PTHR43294">
    <property type="entry name" value="SODIUM/POTASSIUM-TRANSPORTING ATPASE SUBUNIT ALPHA"/>
    <property type="match status" value="1"/>
</dbReference>
<dbReference type="InterPro" id="IPR059000">
    <property type="entry name" value="ATPase_P-type_domA"/>
</dbReference>
<organism evidence="14 15">
    <name type="scientific">Nocardioides panacisoli</name>
    <dbReference type="NCBI Taxonomy" id="627624"/>
    <lineage>
        <taxon>Bacteria</taxon>
        <taxon>Bacillati</taxon>
        <taxon>Actinomycetota</taxon>
        <taxon>Actinomycetes</taxon>
        <taxon>Propionibacteriales</taxon>
        <taxon>Nocardioidaceae</taxon>
        <taxon>Nocardioides</taxon>
    </lineage>
</organism>
<evidence type="ECO:0000259" key="13">
    <source>
        <dbReference type="SMART" id="SM00831"/>
    </source>
</evidence>
<keyword evidence="9 12" id="KW-0472">Membrane</keyword>
<dbReference type="InterPro" id="IPR044492">
    <property type="entry name" value="P_typ_ATPase_HD_dom"/>
</dbReference>
<gene>
    <name evidence="14" type="ORF">GCM10022242_12790</name>
</gene>
<feature type="transmembrane region" description="Helical" evidence="12">
    <location>
        <begin position="92"/>
        <end position="110"/>
    </location>
</feature>
<dbReference type="InterPro" id="IPR023298">
    <property type="entry name" value="ATPase_P-typ_TM_dom_sf"/>
</dbReference>
<keyword evidence="7" id="KW-1278">Translocase</keyword>
<feature type="transmembrane region" description="Helical" evidence="12">
    <location>
        <begin position="808"/>
        <end position="827"/>
    </location>
</feature>
<evidence type="ECO:0000313" key="14">
    <source>
        <dbReference type="EMBL" id="GAA3811739.1"/>
    </source>
</evidence>
<reference evidence="15" key="1">
    <citation type="journal article" date="2019" name="Int. J. Syst. Evol. Microbiol.">
        <title>The Global Catalogue of Microorganisms (GCM) 10K type strain sequencing project: providing services to taxonomists for standard genome sequencing and annotation.</title>
        <authorList>
            <consortium name="The Broad Institute Genomics Platform"/>
            <consortium name="The Broad Institute Genome Sequencing Center for Infectious Disease"/>
            <person name="Wu L."/>
            <person name="Ma J."/>
        </authorList>
    </citation>
    <scope>NUCLEOTIDE SEQUENCE [LARGE SCALE GENOMIC DNA]</scope>
    <source>
        <strain evidence="15">JCM 16953</strain>
    </source>
</reference>
<comment type="catalytic activity">
    <reaction evidence="10">
        <text>ATP + H2O = ADP + phosphate + H(+)</text>
        <dbReference type="Rhea" id="RHEA:13065"/>
        <dbReference type="ChEBI" id="CHEBI:15377"/>
        <dbReference type="ChEBI" id="CHEBI:15378"/>
        <dbReference type="ChEBI" id="CHEBI:30616"/>
        <dbReference type="ChEBI" id="CHEBI:43474"/>
        <dbReference type="ChEBI" id="CHEBI:456216"/>
    </reaction>
</comment>
<dbReference type="SUPFAM" id="SSF56784">
    <property type="entry name" value="HAD-like"/>
    <property type="match status" value="1"/>
</dbReference>
<evidence type="ECO:0000313" key="15">
    <source>
        <dbReference type="Proteomes" id="UP001501821"/>
    </source>
</evidence>
<keyword evidence="4 12" id="KW-0812">Transmembrane</keyword>
<dbReference type="SUPFAM" id="SSF81665">
    <property type="entry name" value="Calcium ATPase, transmembrane domain M"/>
    <property type="match status" value="1"/>
</dbReference>
<dbReference type="InterPro" id="IPR018303">
    <property type="entry name" value="ATPase_P-typ_P_site"/>
</dbReference>
<dbReference type="SFLD" id="SFLDG00002">
    <property type="entry name" value="C1.7:_P-type_atpase_like"/>
    <property type="match status" value="1"/>
</dbReference>
<dbReference type="PROSITE" id="PS00154">
    <property type="entry name" value="ATPASE_E1_E2"/>
    <property type="match status" value="1"/>
</dbReference>
<feature type="compositionally biased region" description="Low complexity" evidence="11">
    <location>
        <begin position="1"/>
        <end position="13"/>
    </location>
</feature>
<feature type="transmembrane region" description="Helical" evidence="12">
    <location>
        <begin position="760"/>
        <end position="788"/>
    </location>
</feature>
<dbReference type="InterPro" id="IPR006068">
    <property type="entry name" value="ATPase_P-typ_cation-transptr_C"/>
</dbReference>
<dbReference type="RefSeq" id="WP_344773471.1">
    <property type="nucleotide sequence ID" value="NZ_BAABAH010000003.1"/>
</dbReference>
<dbReference type="InterPro" id="IPR004014">
    <property type="entry name" value="ATPase_P-typ_cation-transptr_N"/>
</dbReference>
<proteinExistence type="inferred from homology"/>
<dbReference type="Pfam" id="PF00689">
    <property type="entry name" value="Cation_ATPase_C"/>
    <property type="match status" value="1"/>
</dbReference>
<feature type="domain" description="Cation-transporting P-type ATPase N-terminal" evidence="13">
    <location>
        <begin position="19"/>
        <end position="90"/>
    </location>
</feature>
<dbReference type="SFLD" id="SFLDS00003">
    <property type="entry name" value="Haloacid_Dehalogenase"/>
    <property type="match status" value="1"/>
</dbReference>
<dbReference type="Pfam" id="PF00690">
    <property type="entry name" value="Cation_ATPase_N"/>
    <property type="match status" value="1"/>
</dbReference>
<comment type="subcellular location">
    <subcellularLocation>
        <location evidence="1">Cell membrane</location>
        <topology evidence="1">Multi-pass membrane protein</topology>
    </subcellularLocation>
</comment>
<evidence type="ECO:0000256" key="7">
    <source>
        <dbReference type="ARBA" id="ARBA00022967"/>
    </source>
</evidence>
<dbReference type="NCBIfam" id="TIGR01494">
    <property type="entry name" value="ATPase_P-type"/>
    <property type="match status" value="1"/>
</dbReference>
<evidence type="ECO:0000256" key="3">
    <source>
        <dbReference type="ARBA" id="ARBA00022475"/>
    </source>
</evidence>
<dbReference type="PRINTS" id="PR00119">
    <property type="entry name" value="CATATPASE"/>
</dbReference>
<keyword evidence="3" id="KW-1003">Cell membrane</keyword>
<dbReference type="InterPro" id="IPR023299">
    <property type="entry name" value="ATPase_P-typ_cyto_dom_N"/>
</dbReference>
<dbReference type="Gene3D" id="3.40.1110.10">
    <property type="entry name" value="Calcium-transporting ATPase, cytoplasmic domain N"/>
    <property type="match status" value="1"/>
</dbReference>
<evidence type="ECO:0000256" key="9">
    <source>
        <dbReference type="ARBA" id="ARBA00023136"/>
    </source>
</evidence>
<dbReference type="EMBL" id="BAABAH010000003">
    <property type="protein sequence ID" value="GAA3811739.1"/>
    <property type="molecule type" value="Genomic_DNA"/>
</dbReference>
<feature type="transmembrane region" description="Helical" evidence="12">
    <location>
        <begin position="848"/>
        <end position="869"/>
    </location>
</feature>
<dbReference type="SMART" id="SM00831">
    <property type="entry name" value="Cation_ATPase_N"/>
    <property type="match status" value="1"/>
</dbReference>
<dbReference type="PRINTS" id="PR00120">
    <property type="entry name" value="HATPASE"/>
</dbReference>
<accession>A0ABP7I7X4</accession>
<evidence type="ECO:0000256" key="10">
    <source>
        <dbReference type="ARBA" id="ARBA00049360"/>
    </source>
</evidence>
<dbReference type="InterPro" id="IPR036412">
    <property type="entry name" value="HAD-like_sf"/>
</dbReference>
<feature type="region of interest" description="Disordered" evidence="11">
    <location>
        <begin position="1"/>
        <end position="21"/>
    </location>
</feature>
<evidence type="ECO:0000256" key="11">
    <source>
        <dbReference type="SAM" id="MobiDB-lite"/>
    </source>
</evidence>
<keyword evidence="15" id="KW-1185">Reference proteome</keyword>
<keyword evidence="8 12" id="KW-1133">Transmembrane helix</keyword>
<protein>
    <submittedName>
        <fullName evidence="14">Cation-transporting P-type ATPase</fullName>
    </submittedName>
</protein>
<evidence type="ECO:0000256" key="4">
    <source>
        <dbReference type="ARBA" id="ARBA00022692"/>
    </source>
</evidence>
<evidence type="ECO:0000256" key="12">
    <source>
        <dbReference type="SAM" id="Phobius"/>
    </source>
</evidence>
<dbReference type="SUPFAM" id="SSF81660">
    <property type="entry name" value="Metal cation-transporting ATPase, ATP-binding domain N"/>
    <property type="match status" value="1"/>
</dbReference>
<evidence type="ECO:0000256" key="2">
    <source>
        <dbReference type="ARBA" id="ARBA00005675"/>
    </source>
</evidence>
<evidence type="ECO:0000256" key="6">
    <source>
        <dbReference type="ARBA" id="ARBA00022840"/>
    </source>
</evidence>
<comment type="similarity">
    <text evidence="2">Belongs to the cation transport ATPase (P-type) (TC 3.A.3) family. Type IIA subfamily.</text>
</comment>
<dbReference type="Pfam" id="PF00122">
    <property type="entry name" value="E1-E2_ATPase"/>
    <property type="match status" value="1"/>
</dbReference>
<dbReference type="PANTHER" id="PTHR43294:SF21">
    <property type="entry name" value="CATION TRANSPORTING ATPASE"/>
    <property type="match status" value="1"/>
</dbReference>
<dbReference type="SUPFAM" id="SSF81653">
    <property type="entry name" value="Calcium ATPase, transduction domain A"/>
    <property type="match status" value="1"/>
</dbReference>
<feature type="transmembrane region" description="Helical" evidence="12">
    <location>
        <begin position="298"/>
        <end position="315"/>
    </location>
</feature>
<feature type="transmembrane region" description="Helical" evidence="12">
    <location>
        <begin position="256"/>
        <end position="278"/>
    </location>
</feature>
<dbReference type="Gene3D" id="3.40.50.1000">
    <property type="entry name" value="HAD superfamily/HAD-like"/>
    <property type="match status" value="1"/>
</dbReference>
<evidence type="ECO:0000256" key="8">
    <source>
        <dbReference type="ARBA" id="ARBA00022989"/>
    </source>
</evidence>
<dbReference type="Pfam" id="PF13246">
    <property type="entry name" value="Cation_ATPase"/>
    <property type="match status" value="1"/>
</dbReference>
<dbReference type="InterPro" id="IPR008250">
    <property type="entry name" value="ATPase_P-typ_transduc_dom_A_sf"/>
</dbReference>
<keyword evidence="5" id="KW-0547">Nucleotide-binding</keyword>
<keyword evidence="6" id="KW-0067">ATP-binding</keyword>
<sequence length="930" mass="97945">MTLTESPSPSAATAPPPDPEEALDRLLRDLRSQRGGLTGREAARRLESAGRNELVRRRGPSVLRQAVDQLVHPLALLLWLASVLAWGNGTTALAVAIVVVILVNAGFALFQERHAERAVEALSAYLPRNARVLRDGVLTTVEAELLVPGDVIAISEGDRVSADARLLSGAVEVDVSMLTGESVTVSRTADLGSAAVPLAEATDLLFSGTSCTGGECLAVVFATGMHTEIGRIATLSQRVKAEPSPLEQQVRRIARLIAIVAIGTGAAFIPLGTLGAGLSLGDTVNFAIGLLVANVPEGLLPTITLALAVGVRVLAKRGSLVKRLSSVETLGSTSVICTDKTGTLTLNRMRVTRMWTGNEILEPGDAAARPDALTRRLVAAGVACNNATWDPEHAEGVSGDPTELALLRVTADLGLPCPPGHPRRVSVFPFDPVLRRMSTVDELDDGSVLVCKGAPEELLPRCSRIAVGPDSAQELDAGRRSHVSAMVDTWAAEGLRLLAIAERRLGRVEADQLRREDAETDLTLLGLVAMADPPRSEVRLAVKQCHAAGIRLIVVTGDNGLTARTVANQVGIGDPSTPVVSGSQLDAMSEAELDALLTDNRELVFARSSPEAKLRIADALQHLGHVVAMTGDGVNDAPALRRADIGVAMGRSGTDVAREAATMVLTDDNFATIVSAVSAGRQVYENVRKFIVYIFAHATPEVVPFLLYALSGGRIPLPLTVMQILAIDLGTETLPALALGREPAEPGIMDRPPRRRGNHVIGRAMLVRAWGLLGGVSAVLVTGLFLLTLVAGGWSPGDPTASGPLEHVWRQATTMTFLGIVACQIGTAVAARTQHASLRQVGLRTNPLLLWGILFEIVFAAAVVTIPAVQPVVGTAVPDAWLLALLVPLPFVVWGVDELWRWRGRRASRAGVPAPAGPVALAASTASGKR</sequence>
<dbReference type="Proteomes" id="UP001501821">
    <property type="component" value="Unassembled WGS sequence"/>
</dbReference>
<evidence type="ECO:0000256" key="5">
    <source>
        <dbReference type="ARBA" id="ARBA00022741"/>
    </source>
</evidence>
<comment type="caution">
    <text evidence="14">The sequence shown here is derived from an EMBL/GenBank/DDBJ whole genome shotgun (WGS) entry which is preliminary data.</text>
</comment>
<dbReference type="InterPro" id="IPR001757">
    <property type="entry name" value="P_typ_ATPase"/>
</dbReference>
<dbReference type="Gene3D" id="1.20.1110.10">
    <property type="entry name" value="Calcium-transporting ATPase, transmembrane domain"/>
    <property type="match status" value="1"/>
</dbReference>
<name>A0ABP7I7X4_9ACTN</name>
<dbReference type="InterPro" id="IPR023214">
    <property type="entry name" value="HAD_sf"/>
</dbReference>
<evidence type="ECO:0000256" key="1">
    <source>
        <dbReference type="ARBA" id="ARBA00004651"/>
    </source>
</evidence>